<accession>A0A6J7EN91</accession>
<dbReference type="EMBL" id="CAFBLZ010000011">
    <property type="protein sequence ID" value="CAB4882675.1"/>
    <property type="molecule type" value="Genomic_DNA"/>
</dbReference>
<dbReference type="SUPFAM" id="SSF53597">
    <property type="entry name" value="Dihydrofolate reductase-like"/>
    <property type="match status" value="1"/>
</dbReference>
<evidence type="ECO:0000313" key="1">
    <source>
        <dbReference type="EMBL" id="CAB4882675.1"/>
    </source>
</evidence>
<proteinExistence type="predicted"/>
<protein>
    <submittedName>
        <fullName evidence="1">Unannotated protein</fullName>
    </submittedName>
</protein>
<dbReference type="AlphaFoldDB" id="A0A6J7EN91"/>
<organism evidence="1">
    <name type="scientific">freshwater metagenome</name>
    <dbReference type="NCBI Taxonomy" id="449393"/>
    <lineage>
        <taxon>unclassified sequences</taxon>
        <taxon>metagenomes</taxon>
        <taxon>ecological metagenomes</taxon>
    </lineage>
</organism>
<reference evidence="1" key="1">
    <citation type="submission" date="2020-05" db="EMBL/GenBank/DDBJ databases">
        <authorList>
            <person name="Chiriac C."/>
            <person name="Salcher M."/>
            <person name="Ghai R."/>
            <person name="Kavagutti S V."/>
        </authorList>
    </citation>
    <scope>NUCLEOTIDE SEQUENCE</scope>
</reference>
<name>A0A6J7EN91_9ZZZZ</name>
<sequence length="172" mass="18614">MAIIATLVMGRNQATSLGGKSAPISSSEDRERFLRLHRNAGGYIIGKNSAAAESYRLAKVPIFILSRSSNPLTLTHPMMQQVFVGENLGEIVRKIAEDLTGDLVVEAGPSLLLALIADNLIEKLYLSITPVEGDGNFVELDSLLDTFEIVQDEMVEGTRLLQCRNKGNTGNG</sequence>
<dbReference type="Gene3D" id="3.40.430.10">
    <property type="entry name" value="Dihydrofolate Reductase, subunit A"/>
    <property type="match status" value="1"/>
</dbReference>
<dbReference type="InterPro" id="IPR024072">
    <property type="entry name" value="DHFR-like_dom_sf"/>
</dbReference>
<gene>
    <name evidence="1" type="ORF">UFOPK3482_00246</name>
</gene>